<dbReference type="AlphaFoldDB" id="A0A919GAP1"/>
<dbReference type="Proteomes" id="UP000603708">
    <property type="component" value="Unassembled WGS sequence"/>
</dbReference>
<evidence type="ECO:0000313" key="3">
    <source>
        <dbReference type="EMBL" id="GHH81292.1"/>
    </source>
</evidence>
<keyword evidence="4" id="KW-1185">Reference proteome</keyword>
<evidence type="ECO:0000313" key="4">
    <source>
        <dbReference type="Proteomes" id="UP000603708"/>
    </source>
</evidence>
<keyword evidence="2" id="KW-0560">Oxidoreductase</keyword>
<dbReference type="NCBIfam" id="NF005559">
    <property type="entry name" value="PRK07231.1"/>
    <property type="match status" value="1"/>
</dbReference>
<dbReference type="RefSeq" id="WP_189933642.1">
    <property type="nucleotide sequence ID" value="NZ_BNCD01000011.1"/>
</dbReference>
<dbReference type="InterPro" id="IPR036291">
    <property type="entry name" value="NAD(P)-bd_dom_sf"/>
</dbReference>
<reference evidence="3" key="1">
    <citation type="journal article" date="2014" name="Int. J. Syst. Evol. Microbiol.">
        <title>Complete genome sequence of Corynebacterium casei LMG S-19264T (=DSM 44701T), isolated from a smear-ripened cheese.</title>
        <authorList>
            <consortium name="US DOE Joint Genome Institute (JGI-PGF)"/>
            <person name="Walter F."/>
            <person name="Albersmeier A."/>
            <person name="Kalinowski J."/>
            <person name="Ruckert C."/>
        </authorList>
    </citation>
    <scope>NUCLEOTIDE SEQUENCE</scope>
    <source>
        <strain evidence="3">JCM 5069</strain>
    </source>
</reference>
<comment type="similarity">
    <text evidence="1">Belongs to the short-chain dehydrogenases/reductases (SDR) family.</text>
</comment>
<dbReference type="PANTHER" id="PTHR43477">
    <property type="entry name" value="DIHYDROANTICAPSIN 7-DEHYDROGENASE"/>
    <property type="match status" value="1"/>
</dbReference>
<dbReference type="PROSITE" id="PS00061">
    <property type="entry name" value="ADH_SHORT"/>
    <property type="match status" value="1"/>
</dbReference>
<dbReference type="InterPro" id="IPR020904">
    <property type="entry name" value="Sc_DH/Rdtase_CS"/>
</dbReference>
<dbReference type="PRINTS" id="PR00080">
    <property type="entry name" value="SDRFAMILY"/>
</dbReference>
<evidence type="ECO:0000256" key="1">
    <source>
        <dbReference type="ARBA" id="ARBA00006484"/>
    </source>
</evidence>
<dbReference type="InterPro" id="IPR051122">
    <property type="entry name" value="SDR_DHRS6-like"/>
</dbReference>
<dbReference type="FunFam" id="3.40.50.720:FF:000084">
    <property type="entry name" value="Short-chain dehydrogenase reductase"/>
    <property type="match status" value="1"/>
</dbReference>
<evidence type="ECO:0000256" key="2">
    <source>
        <dbReference type="ARBA" id="ARBA00023002"/>
    </source>
</evidence>
<protein>
    <submittedName>
        <fullName evidence="3">Dehydrogenase</fullName>
    </submittedName>
</protein>
<gene>
    <name evidence="3" type="ORF">GCM10018793_38300</name>
</gene>
<dbReference type="CDD" id="cd05233">
    <property type="entry name" value="SDR_c"/>
    <property type="match status" value="1"/>
</dbReference>
<sequence>MSRFTGKTIIVTGAGSGIGRQTVHRFLAEGGNVVAVSRTEGRLREALAGLPDDRLHLVAGDAGDPAVAGRAVAAAVDRFGGLDVLVNNVGNALRGDVAAVDPEEWADLLRTNVTSAYLFARAALPELALRRGSIVQVSSVQGDRAEYGWVAYNTSKGAIESMTRSMALDHAAEGVRVNAVAPGLVDTPRTAGAGPEALAPIVARTPLGRAGTPAEIAGVIAFLAGDDASFVTGAVVPVDGGRAASLGSVRPADV</sequence>
<reference evidence="3" key="2">
    <citation type="submission" date="2020-09" db="EMBL/GenBank/DDBJ databases">
        <authorList>
            <person name="Sun Q."/>
            <person name="Ohkuma M."/>
        </authorList>
    </citation>
    <scope>NUCLEOTIDE SEQUENCE</scope>
    <source>
        <strain evidence="3">JCM 5069</strain>
    </source>
</reference>
<dbReference type="PANTHER" id="PTHR43477:SF1">
    <property type="entry name" value="DIHYDROANTICAPSIN 7-DEHYDROGENASE"/>
    <property type="match status" value="1"/>
</dbReference>
<proteinExistence type="inferred from homology"/>
<dbReference type="Gene3D" id="3.40.50.720">
    <property type="entry name" value="NAD(P)-binding Rossmann-like Domain"/>
    <property type="match status" value="1"/>
</dbReference>
<dbReference type="GO" id="GO:0016491">
    <property type="term" value="F:oxidoreductase activity"/>
    <property type="evidence" value="ECO:0007669"/>
    <property type="project" value="UniProtKB-KW"/>
</dbReference>
<dbReference type="SUPFAM" id="SSF51735">
    <property type="entry name" value="NAD(P)-binding Rossmann-fold domains"/>
    <property type="match status" value="1"/>
</dbReference>
<dbReference type="Pfam" id="PF13561">
    <property type="entry name" value="adh_short_C2"/>
    <property type="match status" value="1"/>
</dbReference>
<organism evidence="3 4">
    <name type="scientific">Streptomyces sulfonofaciens</name>
    <dbReference type="NCBI Taxonomy" id="68272"/>
    <lineage>
        <taxon>Bacteria</taxon>
        <taxon>Bacillati</taxon>
        <taxon>Actinomycetota</taxon>
        <taxon>Actinomycetes</taxon>
        <taxon>Kitasatosporales</taxon>
        <taxon>Streptomycetaceae</taxon>
        <taxon>Streptomyces</taxon>
    </lineage>
</organism>
<dbReference type="PRINTS" id="PR00081">
    <property type="entry name" value="GDHRDH"/>
</dbReference>
<dbReference type="EMBL" id="BNCD01000011">
    <property type="protein sequence ID" value="GHH81292.1"/>
    <property type="molecule type" value="Genomic_DNA"/>
</dbReference>
<accession>A0A919GAP1</accession>
<comment type="caution">
    <text evidence="3">The sequence shown here is derived from an EMBL/GenBank/DDBJ whole genome shotgun (WGS) entry which is preliminary data.</text>
</comment>
<dbReference type="InterPro" id="IPR002347">
    <property type="entry name" value="SDR_fam"/>
</dbReference>
<name>A0A919GAP1_9ACTN</name>